<dbReference type="EMBL" id="PYSW02000002">
    <property type="protein sequence ID" value="KAG2393480.1"/>
    <property type="molecule type" value="Genomic_DNA"/>
</dbReference>
<dbReference type="GeneID" id="68099465"/>
<dbReference type="RefSeq" id="XP_044555374.1">
    <property type="nucleotide sequence ID" value="XM_044696936.1"/>
</dbReference>
<proteinExistence type="predicted"/>
<organism evidence="1 2">
    <name type="scientific">Naegleria lovaniensis</name>
    <name type="common">Amoeba</name>
    <dbReference type="NCBI Taxonomy" id="51637"/>
    <lineage>
        <taxon>Eukaryota</taxon>
        <taxon>Discoba</taxon>
        <taxon>Heterolobosea</taxon>
        <taxon>Tetramitia</taxon>
        <taxon>Eutetramitia</taxon>
        <taxon>Vahlkampfiidae</taxon>
        <taxon>Naegleria</taxon>
    </lineage>
</organism>
<keyword evidence="2" id="KW-1185">Reference proteome</keyword>
<reference evidence="1 2" key="1">
    <citation type="journal article" date="2018" name="BMC Genomics">
        <title>The genome of Naegleria lovaniensis, the basis for a comparative approach to unravel pathogenicity factors of the human pathogenic amoeba N. fowleri.</title>
        <authorList>
            <person name="Liechti N."/>
            <person name="Schurch N."/>
            <person name="Bruggmann R."/>
            <person name="Wittwer M."/>
        </authorList>
    </citation>
    <scope>NUCLEOTIDE SEQUENCE [LARGE SCALE GENOMIC DNA]</scope>
    <source>
        <strain evidence="1 2">ATCC 30569</strain>
    </source>
</reference>
<evidence type="ECO:0000313" key="2">
    <source>
        <dbReference type="Proteomes" id="UP000816034"/>
    </source>
</evidence>
<dbReference type="Proteomes" id="UP000816034">
    <property type="component" value="Unassembled WGS sequence"/>
</dbReference>
<name>A0AA88H2G1_NAELO</name>
<sequence length="175" mass="20682">MGHPGQVKIIFNKGQVLQYYNHFAHWTVLGYQLVSDIRKLISKHQTDEHSPSSAIPQIVDLLKRIKVVTESSTPTTDEIEKLKKYADLRVSRRSYEDWYCLLNKTFDSLISVLDCGYVLDHPYSQEFNYTIDFDHDLFKIEAKYEQLNDIAFKLTNIPEDWMSQMEYREVNVRIQ</sequence>
<dbReference type="AlphaFoldDB" id="A0AA88H2G1"/>
<gene>
    <name evidence="1" type="ORF">C9374_007011</name>
</gene>
<comment type="caution">
    <text evidence="1">The sequence shown here is derived from an EMBL/GenBank/DDBJ whole genome shotgun (WGS) entry which is preliminary data.</text>
</comment>
<evidence type="ECO:0000313" key="1">
    <source>
        <dbReference type="EMBL" id="KAG2393480.1"/>
    </source>
</evidence>
<accession>A0AA88H2G1</accession>
<protein>
    <submittedName>
        <fullName evidence="1">Uncharacterized protein</fullName>
    </submittedName>
</protein>